<evidence type="ECO:0000256" key="7">
    <source>
        <dbReference type="ARBA" id="ARBA00022801"/>
    </source>
</evidence>
<evidence type="ECO:0000256" key="8">
    <source>
        <dbReference type="ARBA" id="ARBA00022833"/>
    </source>
</evidence>
<dbReference type="InterPro" id="IPR002036">
    <property type="entry name" value="YbeY"/>
</dbReference>
<name>A0A095YEM3_9MICC</name>
<dbReference type="PROSITE" id="PS01306">
    <property type="entry name" value="UPF0054"/>
    <property type="match status" value="1"/>
</dbReference>
<keyword evidence="2 9" id="KW-0690">Ribosome biogenesis</keyword>
<keyword evidence="5 9" id="KW-0479">Metal-binding</keyword>
<feature type="binding site" evidence="9">
    <location>
        <position position="126"/>
    </location>
    <ligand>
        <name>Zn(2+)</name>
        <dbReference type="ChEBI" id="CHEBI:29105"/>
        <note>catalytic</note>
    </ligand>
</feature>
<evidence type="ECO:0000256" key="2">
    <source>
        <dbReference type="ARBA" id="ARBA00022517"/>
    </source>
</evidence>
<keyword evidence="4 9" id="KW-0540">Nuclease</keyword>
<dbReference type="EC" id="3.1.-.-" evidence="9"/>
<dbReference type="GO" id="GO:0005737">
    <property type="term" value="C:cytoplasm"/>
    <property type="evidence" value="ECO:0007669"/>
    <property type="project" value="UniProtKB-SubCell"/>
</dbReference>
<dbReference type="PANTHER" id="PTHR46986:SF1">
    <property type="entry name" value="ENDORIBONUCLEASE YBEY, CHLOROPLASTIC"/>
    <property type="match status" value="1"/>
</dbReference>
<evidence type="ECO:0000256" key="5">
    <source>
        <dbReference type="ARBA" id="ARBA00022723"/>
    </source>
</evidence>
<evidence type="ECO:0000256" key="4">
    <source>
        <dbReference type="ARBA" id="ARBA00022722"/>
    </source>
</evidence>
<keyword evidence="8 9" id="KW-0862">Zinc</keyword>
<dbReference type="GO" id="GO:0008270">
    <property type="term" value="F:zinc ion binding"/>
    <property type="evidence" value="ECO:0007669"/>
    <property type="project" value="UniProtKB-UniRule"/>
</dbReference>
<dbReference type="PANTHER" id="PTHR46986">
    <property type="entry name" value="ENDORIBONUCLEASE YBEY, CHLOROPLASTIC"/>
    <property type="match status" value="1"/>
</dbReference>
<dbReference type="InterPro" id="IPR020549">
    <property type="entry name" value="YbeY_CS"/>
</dbReference>
<reference evidence="10 11" key="1">
    <citation type="submission" date="2014-07" db="EMBL/GenBank/DDBJ databases">
        <authorList>
            <person name="McCorrison J."/>
            <person name="Sanka R."/>
            <person name="Torralba M."/>
            <person name="Gillis M."/>
            <person name="Haft D.H."/>
            <person name="Methe B."/>
            <person name="Sutton G."/>
            <person name="Nelson K.E."/>
        </authorList>
    </citation>
    <scope>NUCLEOTIDE SEQUENCE [LARGE SCALE GENOMIC DNA]</scope>
    <source>
        <strain evidence="10 11">DNF00011</strain>
    </source>
</reference>
<dbReference type="RefSeq" id="WP_035755217.1">
    <property type="nucleotide sequence ID" value="NZ_JRNH01000011.1"/>
</dbReference>
<organism evidence="10 11">
    <name type="scientific">Pseudoglutamicibacter albus DNF00011</name>
    <dbReference type="NCBI Taxonomy" id="1401063"/>
    <lineage>
        <taxon>Bacteria</taxon>
        <taxon>Bacillati</taxon>
        <taxon>Actinomycetota</taxon>
        <taxon>Actinomycetes</taxon>
        <taxon>Micrococcales</taxon>
        <taxon>Micrococcaceae</taxon>
        <taxon>Pseudoglutamicibacter</taxon>
    </lineage>
</organism>
<keyword evidence="7 9" id="KW-0378">Hydrolase</keyword>
<dbReference type="Pfam" id="PF02130">
    <property type="entry name" value="YbeY"/>
    <property type="match status" value="1"/>
</dbReference>
<comment type="similarity">
    <text evidence="1 9">Belongs to the endoribonuclease YbeY family.</text>
</comment>
<keyword evidence="3 9" id="KW-0698">rRNA processing</keyword>
<keyword evidence="9" id="KW-0963">Cytoplasm</keyword>
<evidence type="ECO:0000256" key="1">
    <source>
        <dbReference type="ARBA" id="ARBA00010875"/>
    </source>
</evidence>
<comment type="cofactor">
    <cofactor evidence="9">
        <name>Zn(2+)</name>
        <dbReference type="ChEBI" id="CHEBI:29105"/>
    </cofactor>
    <text evidence="9">Binds 1 zinc ion.</text>
</comment>
<dbReference type="EMBL" id="JRNH01000011">
    <property type="protein sequence ID" value="KGF20845.1"/>
    <property type="molecule type" value="Genomic_DNA"/>
</dbReference>
<feature type="binding site" evidence="9">
    <location>
        <position position="120"/>
    </location>
    <ligand>
        <name>Zn(2+)</name>
        <dbReference type="ChEBI" id="CHEBI:29105"/>
        <note>catalytic</note>
    </ligand>
</feature>
<dbReference type="GO" id="GO:0004521">
    <property type="term" value="F:RNA endonuclease activity"/>
    <property type="evidence" value="ECO:0007669"/>
    <property type="project" value="UniProtKB-UniRule"/>
</dbReference>
<accession>A0A095YEM3</accession>
<evidence type="ECO:0000313" key="10">
    <source>
        <dbReference type="EMBL" id="KGF20845.1"/>
    </source>
</evidence>
<comment type="caution">
    <text evidence="10">The sequence shown here is derived from an EMBL/GenBank/DDBJ whole genome shotgun (WGS) entry which is preliminary data.</text>
</comment>
<dbReference type="Proteomes" id="UP000053528">
    <property type="component" value="Unassembled WGS sequence"/>
</dbReference>
<dbReference type="InterPro" id="IPR023091">
    <property type="entry name" value="MetalPrtase_cat_dom_sf_prd"/>
</dbReference>
<dbReference type="HAMAP" id="MF_00009">
    <property type="entry name" value="Endoribonucl_YbeY"/>
    <property type="match status" value="1"/>
</dbReference>
<protein>
    <recommendedName>
        <fullName evidence="9">Endoribonuclease YbeY</fullName>
        <ecNumber evidence="9">3.1.-.-</ecNumber>
    </recommendedName>
</protein>
<feature type="binding site" evidence="9">
    <location>
        <position position="116"/>
    </location>
    <ligand>
        <name>Zn(2+)</name>
        <dbReference type="ChEBI" id="CHEBI:29105"/>
        <note>catalytic</note>
    </ligand>
</feature>
<dbReference type="GO" id="GO:0004222">
    <property type="term" value="F:metalloendopeptidase activity"/>
    <property type="evidence" value="ECO:0007669"/>
    <property type="project" value="InterPro"/>
</dbReference>
<keyword evidence="6 9" id="KW-0255">Endonuclease</keyword>
<sequence>MSVEIHNETEHECDLEQLGTLATFLMDELYIHPDAELGVTLIDDEAMEQLHIDWLDLADTTDVMSFPMDELRPGTVQHPSPPGVMGDIVISPTVAAKQAEAQGHSTQDEICLLLTHGFLHLLGFDHDEPEAKAEMFGLQRELLAKFLNREAPQETETN</sequence>
<comment type="function">
    <text evidence="9">Single strand-specific metallo-endoribonuclease involved in late-stage 70S ribosome quality control and in maturation of the 3' terminus of the 16S rRNA.</text>
</comment>
<evidence type="ECO:0000313" key="11">
    <source>
        <dbReference type="Proteomes" id="UP000053528"/>
    </source>
</evidence>
<dbReference type="NCBIfam" id="TIGR00043">
    <property type="entry name" value="rRNA maturation RNase YbeY"/>
    <property type="match status" value="1"/>
</dbReference>
<gene>
    <name evidence="9" type="primary">ybeY</name>
    <name evidence="10" type="ORF">HMPREF2128_03855</name>
</gene>
<evidence type="ECO:0000256" key="6">
    <source>
        <dbReference type="ARBA" id="ARBA00022759"/>
    </source>
</evidence>
<dbReference type="SUPFAM" id="SSF55486">
    <property type="entry name" value="Metalloproteases ('zincins'), catalytic domain"/>
    <property type="match status" value="1"/>
</dbReference>
<dbReference type="AlphaFoldDB" id="A0A095YEM3"/>
<dbReference type="Gene3D" id="3.40.390.30">
    <property type="entry name" value="Metalloproteases ('zincins'), catalytic domain"/>
    <property type="match status" value="1"/>
</dbReference>
<proteinExistence type="inferred from homology"/>
<dbReference type="GO" id="GO:0006364">
    <property type="term" value="P:rRNA processing"/>
    <property type="evidence" value="ECO:0007669"/>
    <property type="project" value="UniProtKB-UniRule"/>
</dbReference>
<comment type="subcellular location">
    <subcellularLocation>
        <location evidence="9">Cytoplasm</location>
    </subcellularLocation>
</comment>
<evidence type="ECO:0000256" key="9">
    <source>
        <dbReference type="HAMAP-Rule" id="MF_00009"/>
    </source>
</evidence>
<evidence type="ECO:0000256" key="3">
    <source>
        <dbReference type="ARBA" id="ARBA00022552"/>
    </source>
</evidence>